<proteinExistence type="predicted"/>
<organism evidence="2 3">
    <name type="scientific">Candidatus Iainarchaeum sp</name>
    <dbReference type="NCBI Taxonomy" id="3101447"/>
    <lineage>
        <taxon>Archaea</taxon>
        <taxon>Candidatus Iainarchaeota</taxon>
        <taxon>Candidatus Iainarchaeia</taxon>
        <taxon>Candidatus Iainarchaeales</taxon>
        <taxon>Candidatus Iainarchaeaceae</taxon>
        <taxon>Candidatus Iainarchaeum</taxon>
    </lineage>
</organism>
<dbReference type="EMBL" id="JAGVWC010000010">
    <property type="protein sequence ID" value="MBS3061563.1"/>
    <property type="molecule type" value="Genomic_DNA"/>
</dbReference>
<name>A0A8T4L2R3_9ARCH</name>
<protein>
    <submittedName>
        <fullName evidence="2">HNH endonuclease</fullName>
    </submittedName>
</protein>
<reference evidence="2" key="1">
    <citation type="submission" date="2021-03" db="EMBL/GenBank/DDBJ databases">
        <authorList>
            <person name="Jaffe A."/>
        </authorList>
    </citation>
    <scope>NUCLEOTIDE SEQUENCE</scope>
    <source>
        <strain evidence="2">RIFCSPLOWO2_01_FULL_AR10_48_17</strain>
    </source>
</reference>
<keyword evidence="2" id="KW-0255">Endonuclease</keyword>
<dbReference type="Pfam" id="PF13392">
    <property type="entry name" value="HNH_3"/>
    <property type="match status" value="1"/>
</dbReference>
<keyword evidence="2" id="KW-0378">Hydrolase</keyword>
<sequence>MADTYIDKKGYRRFSDSSNLVHQWVAEQKVGGPLRPGSVVHHKDRDKLNNDPDNLWVFKSQKKHWKTHQKDGH</sequence>
<gene>
    <name evidence="2" type="ORF">J4215_03200</name>
</gene>
<dbReference type="InterPro" id="IPR044925">
    <property type="entry name" value="His-Me_finger_sf"/>
</dbReference>
<accession>A0A8T4L2R3</accession>
<dbReference type="GO" id="GO:0004519">
    <property type="term" value="F:endonuclease activity"/>
    <property type="evidence" value="ECO:0007669"/>
    <property type="project" value="UniProtKB-KW"/>
</dbReference>
<dbReference type="AlphaFoldDB" id="A0A8T4L2R3"/>
<reference evidence="2" key="2">
    <citation type="submission" date="2021-05" db="EMBL/GenBank/DDBJ databases">
        <title>Protein family content uncovers lineage relationships and bacterial pathway maintenance mechanisms in DPANN archaea.</title>
        <authorList>
            <person name="Castelle C.J."/>
            <person name="Meheust R."/>
            <person name="Jaffe A.L."/>
            <person name="Seitz K."/>
            <person name="Gong X."/>
            <person name="Baker B.J."/>
            <person name="Banfield J.F."/>
        </authorList>
    </citation>
    <scope>NUCLEOTIDE SEQUENCE</scope>
    <source>
        <strain evidence="2">RIFCSPLOWO2_01_FULL_AR10_48_17</strain>
    </source>
</reference>
<dbReference type="Proteomes" id="UP000675968">
    <property type="component" value="Unassembled WGS sequence"/>
</dbReference>
<evidence type="ECO:0000259" key="1">
    <source>
        <dbReference type="Pfam" id="PF13392"/>
    </source>
</evidence>
<feature type="domain" description="HNH nuclease" evidence="1">
    <location>
        <begin position="20"/>
        <end position="61"/>
    </location>
</feature>
<dbReference type="SUPFAM" id="SSF54060">
    <property type="entry name" value="His-Me finger endonucleases"/>
    <property type="match status" value="1"/>
</dbReference>
<dbReference type="Gene3D" id="3.90.75.20">
    <property type="match status" value="1"/>
</dbReference>
<evidence type="ECO:0000313" key="2">
    <source>
        <dbReference type="EMBL" id="MBS3061563.1"/>
    </source>
</evidence>
<evidence type="ECO:0000313" key="3">
    <source>
        <dbReference type="Proteomes" id="UP000675968"/>
    </source>
</evidence>
<comment type="caution">
    <text evidence="2">The sequence shown here is derived from an EMBL/GenBank/DDBJ whole genome shotgun (WGS) entry which is preliminary data.</text>
</comment>
<dbReference type="InterPro" id="IPR003615">
    <property type="entry name" value="HNH_nuc"/>
</dbReference>
<keyword evidence="2" id="KW-0540">Nuclease</keyword>